<dbReference type="InterPro" id="IPR000014">
    <property type="entry name" value="PAS"/>
</dbReference>
<feature type="region of interest" description="Disordered" evidence="1">
    <location>
        <begin position="349"/>
        <end position="379"/>
    </location>
</feature>
<dbReference type="AlphaFoldDB" id="A0A4R1BEL3"/>
<comment type="caution">
    <text evidence="4">The sequence shown here is derived from an EMBL/GenBank/DDBJ whole genome shotgun (WGS) entry which is preliminary data.</text>
</comment>
<dbReference type="OrthoDB" id="8526884at2"/>
<protein>
    <submittedName>
        <fullName evidence="4">Sensor domain-containing diguanylate cyclase</fullName>
    </submittedName>
</protein>
<dbReference type="EMBL" id="SKBU01000025">
    <property type="protein sequence ID" value="TCJ15458.1"/>
    <property type="molecule type" value="Genomic_DNA"/>
</dbReference>
<dbReference type="Gene3D" id="3.30.70.270">
    <property type="match status" value="1"/>
</dbReference>
<dbReference type="InterPro" id="IPR000160">
    <property type="entry name" value="GGDEF_dom"/>
</dbReference>
<dbReference type="InterPro" id="IPR043128">
    <property type="entry name" value="Rev_trsase/Diguanyl_cyclase"/>
</dbReference>
<feature type="compositionally biased region" description="Low complexity" evidence="1">
    <location>
        <begin position="16"/>
        <end position="25"/>
    </location>
</feature>
<dbReference type="InterPro" id="IPR035965">
    <property type="entry name" value="PAS-like_dom_sf"/>
</dbReference>
<dbReference type="FunFam" id="3.30.70.270:FF:000001">
    <property type="entry name" value="Diguanylate cyclase domain protein"/>
    <property type="match status" value="1"/>
</dbReference>
<dbReference type="InterPro" id="IPR052155">
    <property type="entry name" value="Biofilm_reg_signaling"/>
</dbReference>
<dbReference type="CDD" id="cd01949">
    <property type="entry name" value="GGDEF"/>
    <property type="match status" value="1"/>
</dbReference>
<evidence type="ECO:0000259" key="2">
    <source>
        <dbReference type="PROSITE" id="PS50112"/>
    </source>
</evidence>
<accession>A0A4R1BEL3</accession>
<feature type="domain" description="PAS" evidence="2">
    <location>
        <begin position="72"/>
        <end position="127"/>
    </location>
</feature>
<evidence type="ECO:0000313" key="5">
    <source>
        <dbReference type="Proteomes" id="UP000295244"/>
    </source>
</evidence>
<gene>
    <name evidence="4" type="ORF">E0L93_12780</name>
</gene>
<dbReference type="Pfam" id="PF00990">
    <property type="entry name" value="GGDEF"/>
    <property type="match status" value="1"/>
</dbReference>
<dbReference type="Proteomes" id="UP000295244">
    <property type="component" value="Unassembled WGS sequence"/>
</dbReference>
<dbReference type="InterPro" id="IPR013656">
    <property type="entry name" value="PAS_4"/>
</dbReference>
<feature type="domain" description="GGDEF" evidence="3">
    <location>
        <begin position="217"/>
        <end position="350"/>
    </location>
</feature>
<dbReference type="NCBIfam" id="TIGR00229">
    <property type="entry name" value="sensory_box"/>
    <property type="match status" value="1"/>
</dbReference>
<dbReference type="Pfam" id="PF08448">
    <property type="entry name" value="PAS_4"/>
    <property type="match status" value="1"/>
</dbReference>
<dbReference type="PANTHER" id="PTHR44757">
    <property type="entry name" value="DIGUANYLATE CYCLASE DGCP"/>
    <property type="match status" value="1"/>
</dbReference>
<dbReference type="SUPFAM" id="SSF55073">
    <property type="entry name" value="Nucleotide cyclase"/>
    <property type="match status" value="1"/>
</dbReference>
<dbReference type="PROSITE" id="PS50112">
    <property type="entry name" value="PAS"/>
    <property type="match status" value="1"/>
</dbReference>
<evidence type="ECO:0000259" key="3">
    <source>
        <dbReference type="PROSITE" id="PS50887"/>
    </source>
</evidence>
<dbReference type="InterPro" id="IPR029787">
    <property type="entry name" value="Nucleotide_cyclase"/>
</dbReference>
<proteinExistence type="predicted"/>
<dbReference type="SMART" id="SM00267">
    <property type="entry name" value="GGDEF"/>
    <property type="match status" value="1"/>
</dbReference>
<sequence length="379" mass="40249">MVHLAGPGAPGPHRPGPALRPGGLLRAAVSPPGSGLARLAGSRRLRALLLLGPALLAPALRHLARLTVQRDTAALCRALVESSPDILIVLNPDSTVHYVSPAVERTLGYGPGDLTGTGFFERVERESYTTPPGAPGTSSRVLPIRHADGSFRYFEAVAAPLPGGSRAYYLRDVTGRRSFEEDLARQASHDPLTGLANRTLFMERLGQALSRTRRGARLVAVLFIDLDDFKAINDTLGHAVGDQVLVTAARRLRGRMRTMNTIARLGGDEFTILIEDVAAPEGAVRVAERVLEAFRSPITLGERTLHLTASVGVAAGEPGRHRPGDLMRAADAAMYRAKAAGKAGYRVYEGDPGAARTGCPQDTGPNPPGRKATARSDPL</sequence>
<dbReference type="SUPFAM" id="SSF55785">
    <property type="entry name" value="PYP-like sensor domain (PAS domain)"/>
    <property type="match status" value="1"/>
</dbReference>
<dbReference type="CDD" id="cd00130">
    <property type="entry name" value="PAS"/>
    <property type="match status" value="1"/>
</dbReference>
<organism evidence="4 5">
    <name type="scientific">Rubrobacter taiwanensis</name>
    <dbReference type="NCBI Taxonomy" id="185139"/>
    <lineage>
        <taxon>Bacteria</taxon>
        <taxon>Bacillati</taxon>
        <taxon>Actinomycetota</taxon>
        <taxon>Rubrobacteria</taxon>
        <taxon>Rubrobacterales</taxon>
        <taxon>Rubrobacteraceae</taxon>
        <taxon>Rubrobacter</taxon>
    </lineage>
</organism>
<dbReference type="PANTHER" id="PTHR44757:SF2">
    <property type="entry name" value="BIOFILM ARCHITECTURE MAINTENANCE PROTEIN MBAA"/>
    <property type="match status" value="1"/>
</dbReference>
<dbReference type="NCBIfam" id="TIGR00254">
    <property type="entry name" value="GGDEF"/>
    <property type="match status" value="1"/>
</dbReference>
<name>A0A4R1BEL3_9ACTN</name>
<dbReference type="SMART" id="SM00091">
    <property type="entry name" value="PAS"/>
    <property type="match status" value="1"/>
</dbReference>
<dbReference type="Gene3D" id="3.30.450.20">
    <property type="entry name" value="PAS domain"/>
    <property type="match status" value="1"/>
</dbReference>
<feature type="region of interest" description="Disordered" evidence="1">
    <location>
        <begin position="1"/>
        <end position="25"/>
    </location>
</feature>
<keyword evidence="5" id="KW-1185">Reference proteome</keyword>
<evidence type="ECO:0000313" key="4">
    <source>
        <dbReference type="EMBL" id="TCJ15458.1"/>
    </source>
</evidence>
<evidence type="ECO:0000256" key="1">
    <source>
        <dbReference type="SAM" id="MobiDB-lite"/>
    </source>
</evidence>
<reference evidence="4 5" key="1">
    <citation type="submission" date="2019-03" db="EMBL/GenBank/DDBJ databases">
        <title>Whole genome sequence of a novel Rubrobacter taiwanensis strain, isolated from Yellowstone National Park.</title>
        <authorList>
            <person name="Freed S."/>
            <person name="Ramaley R.F."/>
            <person name="Kyndt J.A."/>
        </authorList>
    </citation>
    <scope>NUCLEOTIDE SEQUENCE [LARGE SCALE GENOMIC DNA]</scope>
    <source>
        <strain evidence="4 5">Yellowstone</strain>
    </source>
</reference>
<dbReference type="PROSITE" id="PS50887">
    <property type="entry name" value="GGDEF"/>
    <property type="match status" value="1"/>
</dbReference>